<keyword evidence="2" id="KW-1185">Reference proteome</keyword>
<dbReference type="InterPro" id="IPR011333">
    <property type="entry name" value="SKP1/BTB/POZ_sf"/>
</dbReference>
<reference evidence="1 2" key="1">
    <citation type="journal article" date="2010" name="Nat. Biotechnol.">
        <title>Genome sequence of the model mushroom Schizophyllum commune.</title>
        <authorList>
            <person name="Ohm R.A."/>
            <person name="de Jong J.F."/>
            <person name="Lugones L.G."/>
            <person name="Aerts A."/>
            <person name="Kothe E."/>
            <person name="Stajich J.E."/>
            <person name="de Vries R.P."/>
            <person name="Record E."/>
            <person name="Levasseur A."/>
            <person name="Baker S.E."/>
            <person name="Bartholomew K.A."/>
            <person name="Coutinho P.M."/>
            <person name="Erdmann S."/>
            <person name="Fowler T.J."/>
            <person name="Gathman A.C."/>
            <person name="Lombard V."/>
            <person name="Henrissat B."/>
            <person name="Knabe N."/>
            <person name="Kuees U."/>
            <person name="Lilly W.W."/>
            <person name="Lindquist E."/>
            <person name="Lucas S."/>
            <person name="Magnuson J.K."/>
            <person name="Piumi F."/>
            <person name="Raudaskoski M."/>
            <person name="Salamov A."/>
            <person name="Schmutz J."/>
            <person name="Schwarze F.W.M.R."/>
            <person name="vanKuyk P.A."/>
            <person name="Horton J.S."/>
            <person name="Grigoriev I.V."/>
            <person name="Woesten H.A.B."/>
        </authorList>
    </citation>
    <scope>NUCLEOTIDE SEQUENCE [LARGE SCALE GENOMIC DNA]</scope>
    <source>
        <strain evidence="2">H4-8 / FGSC 9210</strain>
    </source>
</reference>
<dbReference type="STRING" id="578458.D8QBT9"/>
<evidence type="ECO:0008006" key="3">
    <source>
        <dbReference type="Google" id="ProtNLM"/>
    </source>
</evidence>
<evidence type="ECO:0000313" key="2">
    <source>
        <dbReference type="Proteomes" id="UP000007431"/>
    </source>
</evidence>
<dbReference type="AlphaFoldDB" id="D8QBT9"/>
<dbReference type="OrthoDB" id="3238622at2759"/>
<dbReference type="Gene3D" id="3.30.710.10">
    <property type="entry name" value="Potassium Channel Kv1.1, Chain A"/>
    <property type="match status" value="1"/>
</dbReference>
<protein>
    <recommendedName>
        <fullName evidence="3">BTB domain-containing protein</fullName>
    </recommendedName>
</protein>
<dbReference type="Proteomes" id="UP000007431">
    <property type="component" value="Unassembled WGS sequence"/>
</dbReference>
<dbReference type="KEGG" id="scm:SCHCO_02511053"/>
<gene>
    <name evidence="1" type="ORF">SCHCODRAFT_236536</name>
</gene>
<accession>D8QBT9</accession>
<sequence length="338" mass="38094">MVVQYEPPSDPSKLVHPLFNSPDADVVFASKNGTKLFRVHSWTLRTTSGFFREMLSLPQQGQAGSSSPGPRGETMQLYLDEDEKTLDALLRMVCGLPLLPIDTHDLADGLLYAAEKYDMPGPLSIVRLVLQTAPLAMDPLRLYAAACRFGWESEAKTASTQTLTYNLHDPIHRPALQRLSTTAVLDLFALHRARREGLRKRMNEPPFVHGGVSPCVSCQRPIDYHTWRELKYKIIIEMDVRPLGDTIINEGLQDWPEATACWQAKCVCDRFLYDKVETLRVIKDCIEGLPNLLLHVVDALLLLDLNCTALEFCYMLNTIPCIRCTVPMCRKNTLEPIA</sequence>
<name>D8QBT9_SCHCM</name>
<dbReference type="InParanoid" id="D8QBT9"/>
<proteinExistence type="predicted"/>
<dbReference type="HOGENOM" id="CLU_052397_2_1_1"/>
<organism evidence="2">
    <name type="scientific">Schizophyllum commune (strain H4-8 / FGSC 9210)</name>
    <name type="common">Split gill fungus</name>
    <dbReference type="NCBI Taxonomy" id="578458"/>
    <lineage>
        <taxon>Eukaryota</taxon>
        <taxon>Fungi</taxon>
        <taxon>Dikarya</taxon>
        <taxon>Basidiomycota</taxon>
        <taxon>Agaricomycotina</taxon>
        <taxon>Agaricomycetes</taxon>
        <taxon>Agaricomycetidae</taxon>
        <taxon>Agaricales</taxon>
        <taxon>Schizophyllaceae</taxon>
        <taxon>Schizophyllum</taxon>
    </lineage>
</organism>
<dbReference type="SUPFAM" id="SSF54695">
    <property type="entry name" value="POZ domain"/>
    <property type="match status" value="1"/>
</dbReference>
<dbReference type="EMBL" id="GL377309">
    <property type="protein sequence ID" value="EFI94814.1"/>
    <property type="molecule type" value="Genomic_DNA"/>
</dbReference>
<evidence type="ECO:0000313" key="1">
    <source>
        <dbReference type="EMBL" id="EFI94814.1"/>
    </source>
</evidence>
<dbReference type="OMA" id="PMSIVRA"/>
<dbReference type="GeneID" id="9591137"/>
<dbReference type="eggNOG" id="ENOG502SJ9A">
    <property type="taxonomic scope" value="Eukaryota"/>
</dbReference>
<dbReference type="VEuPathDB" id="FungiDB:SCHCODRAFT_02511053"/>